<dbReference type="PANTHER" id="PTHR40375:SF2">
    <property type="entry name" value="SPORULATION-SPECIFIC PROTEIN 22"/>
    <property type="match status" value="1"/>
</dbReference>
<evidence type="ECO:0000313" key="2">
    <source>
        <dbReference type="Proteomes" id="UP000009170"/>
    </source>
</evidence>
<dbReference type="InParanoid" id="A0A090M9I8"/>
<dbReference type="RefSeq" id="XP_003080453.2">
    <property type="nucleotide sequence ID" value="XM_003080405.2"/>
</dbReference>
<organism evidence="1 2">
    <name type="scientific">Ostreococcus tauri</name>
    <name type="common">Marine green alga</name>
    <dbReference type="NCBI Taxonomy" id="70448"/>
    <lineage>
        <taxon>Eukaryota</taxon>
        <taxon>Viridiplantae</taxon>
        <taxon>Chlorophyta</taxon>
        <taxon>Mamiellophyceae</taxon>
        <taxon>Mamiellales</taxon>
        <taxon>Bathycoccaceae</taxon>
        <taxon>Ostreococcus</taxon>
    </lineage>
</organism>
<name>A0A090M9I8_OSTTA</name>
<dbReference type="PANTHER" id="PTHR40375">
    <property type="entry name" value="SPORULATION-SPECIFIC PROTEIN 22"/>
    <property type="match status" value="1"/>
</dbReference>
<dbReference type="STRING" id="70448.A0A090M9I8"/>
<accession>A0A090M9I8</accession>
<dbReference type="KEGG" id="ota:OT_ostta07g03600"/>
<gene>
    <name evidence="1" type="ORF">OT_ostta07g03600</name>
</gene>
<keyword evidence="2" id="KW-1185">Reference proteome</keyword>
<dbReference type="EMBL" id="CAID01000007">
    <property type="protein sequence ID" value="CEF98814.1"/>
    <property type="molecule type" value="Genomic_DNA"/>
</dbReference>
<proteinExistence type="predicted"/>
<dbReference type="AlphaFoldDB" id="A0A090M9I8"/>
<reference evidence="2" key="1">
    <citation type="journal article" date="2006" name="Proc. Natl. Acad. Sci. U.S.A.">
        <title>Genome analysis of the smallest free-living eukaryote Ostreococcus tauri unveils many unique features.</title>
        <authorList>
            <person name="Derelle E."/>
            <person name="Ferraz C."/>
            <person name="Rombauts S."/>
            <person name="Rouze P."/>
            <person name="Worden A.Z."/>
            <person name="Robbens S."/>
            <person name="Partensky F."/>
            <person name="Degroeve S."/>
            <person name="Echeynie S."/>
            <person name="Cooke R."/>
            <person name="Saeys Y."/>
            <person name="Wuyts J."/>
            <person name="Jabbari K."/>
            <person name="Bowler C."/>
            <person name="Panaud O."/>
            <person name="Piegu B."/>
            <person name="Ball S.G."/>
            <person name="Ral J.-P."/>
            <person name="Bouget F.-Y."/>
            <person name="Piganeau G."/>
            <person name="De Baets B."/>
            <person name="Picard A."/>
            <person name="Delseny M."/>
            <person name="Demaille J."/>
            <person name="Van de Peer Y."/>
            <person name="Moreau H."/>
        </authorList>
    </citation>
    <scope>NUCLEOTIDE SEQUENCE [LARGE SCALE GENOMIC DNA]</scope>
    <source>
        <strain evidence="2">OTTH 0595 / CCAP 157/2 / RCC745</strain>
    </source>
</reference>
<dbReference type="Proteomes" id="UP000009170">
    <property type="component" value="Unassembled WGS sequence"/>
</dbReference>
<protein>
    <submittedName>
        <fullName evidence="1">Unnamed product</fullName>
    </submittedName>
</protein>
<comment type="caution">
    <text evidence="1">The sequence shown here is derived from an EMBL/GenBank/DDBJ whole genome shotgun (WGS) entry which is preliminary data.</text>
</comment>
<dbReference type="GeneID" id="9836662"/>
<dbReference type="InterPro" id="IPR039057">
    <property type="entry name" value="Spo22/ZIP4"/>
</dbReference>
<evidence type="ECO:0000313" key="1">
    <source>
        <dbReference type="EMBL" id="CEF98814.1"/>
    </source>
</evidence>
<dbReference type="OrthoDB" id="65716at2759"/>
<dbReference type="GO" id="GO:0090173">
    <property type="term" value="P:regulation of synaptonemal complex assembly"/>
    <property type="evidence" value="ECO:0007669"/>
    <property type="project" value="InterPro"/>
</dbReference>
<reference evidence="1 2" key="2">
    <citation type="journal article" date="2014" name="BMC Genomics">
        <title>An improved genome of the model marine alga Ostreococcus tauri unfolds by assessing Illumina de novo assemblies.</title>
        <authorList>
            <person name="Blanc-Mathieu R."/>
            <person name="Verhelst B."/>
            <person name="Derelle E."/>
            <person name="Rombauts S."/>
            <person name="Bouget F.Y."/>
            <person name="Carre I."/>
            <person name="Chateau A."/>
            <person name="Eyre-Walker A."/>
            <person name="Grimsley N."/>
            <person name="Moreau H."/>
            <person name="Piegu B."/>
            <person name="Rivals E."/>
            <person name="Schackwitz W."/>
            <person name="Van de Peer Y."/>
            <person name="Piganeau G."/>
        </authorList>
    </citation>
    <scope>NUCLEOTIDE SEQUENCE [LARGE SCALE GENOMIC DNA]</scope>
    <source>
        <strain evidence="2">OTTH 0595 / CCAP 157/2 / RCC745</strain>
    </source>
</reference>
<sequence length="1043" mass="116309">MDALLDISLSGVSLDDANEATGTTRAGAARRVSETPNARVSVDPIIDALDEISDAFDGTMTRSELAKRVSSANDVLRTVSEVRKMSERLRDLWSMDEDKSRELARNMSSRCWNFSIEKTSLETKAECGGQLNEEFVGPLLDMRYVSCELLDHASGLIDGNATSGISSLSTGIVNHLTLASLLHEAGEFKASEEQFIIAESYANTFSNMNGELDSDSMLMMFEAQTVRAKNTFLLGDMVGAQNFFRDAQRYAQSAHSKGNEVMCMTTLVNSKINLAETLNVSEKLLSSNRSEFDKRVRFLIDALETSYGDLFAIVQNSWSTSAVSDADAKYVLKMDPLKMSSTLLRTDGMFIRILHSLAKLYIHARSYEEALTVLEKLKTINSYVKECTGSDSVLVRDLHALTDSFLMDSMFIEAFAGIGEVSKACDVLEGLLQAKEADINVLYASCIKMARSEHGAGAVASNVGTLAKRMSSFSTKKRQEMITDIFETLFETSQSLDESSAMFIISQLECLLTDSGRFREIGFTRDGQSRAYAITWNAAAEMYNLNKYSIARKMFGMTLPLSTQSKRKNTSSSAVPVIRLQVMCDLENNDIERARESLQGLMEDKSSADVSTTLLCVKFQLISEDLEGLSSSICSLVKAGEPDALLYVAGELDDTRHHKIAADAFRSLYDMILDGTSTERMDKEESFIFCSYLRHLKASVNGKYDRKVFKDASHLFEEFVKRVSKHNSLLADARQTQYLADFSWNVGLDAYESASTDAAYQFMFCSAFVVSKLHKIPEGLSDEQRSEYRYRQAVALLLSIASLTSHNAMSDQEDESERKKRELSNVARSKGAMAQLRGLLKNAEEDKYKAVRQISYVLEYEIACAQRDVASQSKLVDEISSMMATDPEYIGVLTMIADRGACMKASDLVTVSRAYEEAAVVMKAHSFSDSKRLGRLMRKRIQLSSRVYKGNDDAIHMLYDEAEEIFSSHPSYPPVEAQWLLSTCFNRAVRHERSMRTKEAVEWLKQTQKLLHALENILPDASEYYSPIVDDNLAVLTVELGAD</sequence>